<dbReference type="RefSeq" id="WP_224161742.1">
    <property type="nucleotide sequence ID" value="NZ_JAIRBT010000001.1"/>
</dbReference>
<evidence type="ECO:0000313" key="3">
    <source>
        <dbReference type="Proteomes" id="UP000774958"/>
    </source>
</evidence>
<comment type="caution">
    <text evidence="2">The sequence shown here is derived from an EMBL/GenBank/DDBJ whole genome shotgun (WGS) entry which is preliminary data.</text>
</comment>
<dbReference type="Proteomes" id="UP000774958">
    <property type="component" value="Unassembled WGS sequence"/>
</dbReference>
<accession>A0ABS7V6G2</accession>
<protein>
    <submittedName>
        <fullName evidence="2">Terminase</fullName>
    </submittedName>
</protein>
<name>A0ABS7V6G2_9GAMM</name>
<organism evidence="2 3">
    <name type="scientific">Aeromonas schubertii</name>
    <dbReference type="NCBI Taxonomy" id="652"/>
    <lineage>
        <taxon>Bacteria</taxon>
        <taxon>Pseudomonadati</taxon>
        <taxon>Pseudomonadota</taxon>
        <taxon>Gammaproteobacteria</taxon>
        <taxon>Aeromonadales</taxon>
        <taxon>Aeromonadaceae</taxon>
        <taxon>Aeromonas</taxon>
    </lineage>
</organism>
<keyword evidence="3" id="KW-1185">Reference proteome</keyword>
<gene>
    <name evidence="2" type="ORF">LA374_00485</name>
</gene>
<evidence type="ECO:0000313" key="2">
    <source>
        <dbReference type="EMBL" id="MBZ6064695.1"/>
    </source>
</evidence>
<feature type="region of interest" description="Disordered" evidence="1">
    <location>
        <begin position="212"/>
        <end position="243"/>
    </location>
</feature>
<dbReference type="EMBL" id="JAIRBT010000001">
    <property type="protein sequence ID" value="MBZ6064695.1"/>
    <property type="molecule type" value="Genomic_DNA"/>
</dbReference>
<sequence length="243" mass="26607">MTSPARAHRERMLAALHGAASSAHETQHANAYELVLMQLIEHKRRLKTIESIERKIEAKRGMLADFTPWVQGVLAADRGGQDDVLVTVMLWTLDAGLLADALPMARYVIRHGLETPDSYERKAPTLIAEEVADTTLTGRTATDAAVLLDYVDLLEGCDMFDQVRAKLLKATAGALIARAADGDKPRALELMKRAVELHDKVGCKKEIEVLERELRKEEKQQNNPPPPQGDGDPASTGDDNAAG</sequence>
<dbReference type="InterPro" id="IPR010270">
    <property type="entry name" value="Phage_P2_GpM"/>
</dbReference>
<reference evidence="2 3" key="1">
    <citation type="submission" date="2021-09" db="EMBL/GenBank/DDBJ databases">
        <title>Aeromonas schubertii isolated from Asian sea bass.</title>
        <authorList>
            <person name="Pinpimai K."/>
        </authorList>
    </citation>
    <scope>NUCLEOTIDE SEQUENCE [LARGE SCALE GENOMIC DNA]</scope>
    <source>
        <strain evidence="2 3">CHULA2021a</strain>
    </source>
</reference>
<dbReference type="Pfam" id="PF05944">
    <property type="entry name" value="Phage_term_smal"/>
    <property type="match status" value="1"/>
</dbReference>
<evidence type="ECO:0000256" key="1">
    <source>
        <dbReference type="SAM" id="MobiDB-lite"/>
    </source>
</evidence>
<proteinExistence type="predicted"/>